<dbReference type="Pfam" id="PF04965">
    <property type="entry name" value="GPW_gp25"/>
    <property type="match status" value="1"/>
</dbReference>
<evidence type="ECO:0000313" key="2">
    <source>
        <dbReference type="EMBL" id="MBD2604435.1"/>
    </source>
</evidence>
<evidence type="ECO:0000259" key="1">
    <source>
        <dbReference type="Pfam" id="PF04965"/>
    </source>
</evidence>
<dbReference type="InterPro" id="IPR007048">
    <property type="entry name" value="IraD/Gp25-like"/>
</dbReference>
<gene>
    <name evidence="2" type="ORF">H6G81_07795</name>
</gene>
<organism evidence="2 3">
    <name type="scientific">Scytonema hofmannii FACHB-248</name>
    <dbReference type="NCBI Taxonomy" id="1842502"/>
    <lineage>
        <taxon>Bacteria</taxon>
        <taxon>Bacillati</taxon>
        <taxon>Cyanobacteriota</taxon>
        <taxon>Cyanophyceae</taxon>
        <taxon>Nostocales</taxon>
        <taxon>Scytonemataceae</taxon>
        <taxon>Scytonema</taxon>
    </lineage>
</organism>
<dbReference type="RefSeq" id="WP_029638028.1">
    <property type="nucleotide sequence ID" value="NZ_JACJTA010000011.1"/>
</dbReference>
<feature type="domain" description="IraD/Gp25-like" evidence="1">
    <location>
        <begin position="31"/>
        <end position="120"/>
    </location>
</feature>
<dbReference type="Proteomes" id="UP000660380">
    <property type="component" value="Unassembled WGS sequence"/>
</dbReference>
<comment type="caution">
    <text evidence="2">The sequence shown here is derived from an EMBL/GenBank/DDBJ whole genome shotgun (WGS) entry which is preliminary data.</text>
</comment>
<protein>
    <submittedName>
        <fullName evidence="2">GPW/gp25 family protein</fullName>
    </submittedName>
</protein>
<proteinExistence type="predicted"/>
<accession>A0ABR8GMQ3</accession>
<reference evidence="2 3" key="1">
    <citation type="journal article" date="2020" name="ISME J.">
        <title>Comparative genomics reveals insights into cyanobacterial evolution and habitat adaptation.</title>
        <authorList>
            <person name="Chen M.Y."/>
            <person name="Teng W.K."/>
            <person name="Zhao L."/>
            <person name="Hu C.X."/>
            <person name="Zhou Y.K."/>
            <person name="Han B.P."/>
            <person name="Song L.R."/>
            <person name="Shu W.S."/>
        </authorList>
    </citation>
    <scope>NUCLEOTIDE SEQUENCE [LARGE SCALE GENOMIC DNA]</scope>
    <source>
        <strain evidence="2 3">FACHB-248</strain>
    </source>
</reference>
<dbReference type="EMBL" id="JACJTA010000011">
    <property type="protein sequence ID" value="MBD2604435.1"/>
    <property type="molecule type" value="Genomic_DNA"/>
</dbReference>
<sequence length="145" mass="16342">MENNDKAYLGTGWGFPPTFSKKSQSVGLVRAEDDIRESLQILLSTSQGERVMQPTYGCNLQDLLFEPLSPTVASNIKELIRIAILYHEPRILLNRLDLNSDEQLSGVVNITVDYTIISTNSRFSFVYPFYLQEGIANLLSVPRKS</sequence>
<name>A0ABR8GMQ3_9CYAN</name>
<evidence type="ECO:0000313" key="3">
    <source>
        <dbReference type="Proteomes" id="UP000660380"/>
    </source>
</evidence>
<dbReference type="Gene3D" id="3.10.450.40">
    <property type="match status" value="1"/>
</dbReference>
<keyword evidence="3" id="KW-1185">Reference proteome</keyword>
<dbReference type="SUPFAM" id="SSF160719">
    <property type="entry name" value="gpW/gp25-like"/>
    <property type="match status" value="1"/>
</dbReference>